<organism evidence="1 2">
    <name type="scientific">Streptomyces fagopyri</name>
    <dbReference type="NCBI Taxonomy" id="2662397"/>
    <lineage>
        <taxon>Bacteria</taxon>
        <taxon>Bacillati</taxon>
        <taxon>Actinomycetota</taxon>
        <taxon>Actinomycetes</taxon>
        <taxon>Kitasatosporales</taxon>
        <taxon>Streptomycetaceae</taxon>
        <taxon>Streptomyces</taxon>
    </lineage>
</organism>
<evidence type="ECO:0008006" key="3">
    <source>
        <dbReference type="Google" id="ProtNLM"/>
    </source>
</evidence>
<name>A0A5Q0LI38_9ACTN</name>
<dbReference type="Proteomes" id="UP000326179">
    <property type="component" value="Chromosome"/>
</dbReference>
<dbReference type="Pfam" id="PF06078">
    <property type="entry name" value="DUF937"/>
    <property type="match status" value="1"/>
</dbReference>
<gene>
    <name evidence="1" type="ORF">GFH48_25870</name>
</gene>
<dbReference type="InterPro" id="IPR009282">
    <property type="entry name" value="DUF937"/>
</dbReference>
<evidence type="ECO:0000313" key="2">
    <source>
        <dbReference type="Proteomes" id="UP000326179"/>
    </source>
</evidence>
<proteinExistence type="predicted"/>
<keyword evidence="2" id="KW-1185">Reference proteome</keyword>
<dbReference type="KEGG" id="sfy:GFH48_25870"/>
<dbReference type="EMBL" id="CP045643">
    <property type="protein sequence ID" value="QFZ76236.1"/>
    <property type="molecule type" value="Genomic_DNA"/>
</dbReference>
<evidence type="ECO:0000313" key="1">
    <source>
        <dbReference type="EMBL" id="QFZ76236.1"/>
    </source>
</evidence>
<dbReference type="RefSeq" id="WP_153290476.1">
    <property type="nucleotide sequence ID" value="NZ_CP045643.1"/>
</dbReference>
<sequence>MNEEPLQKDVLDALDDAGLQEIAGLLGTDAAGAREVVGTTVSEFSGGIQDRAVTDPGEVQQAYAEAQEAPLSGVATLGGLGGMGTGGLMGGLLARISRPVANAVARKTGLPPATVARVIELVIPVLLSVLTKRAARGTRK</sequence>
<reference evidence="1 2" key="1">
    <citation type="submission" date="2019-10" db="EMBL/GenBank/DDBJ databases">
        <title>A novel species.</title>
        <authorList>
            <person name="Gao J."/>
        </authorList>
    </citation>
    <scope>NUCLEOTIDE SEQUENCE [LARGE SCALE GENOMIC DNA]</scope>
    <source>
        <strain evidence="1 2">QMT-28</strain>
    </source>
</reference>
<accession>A0A5Q0LI38</accession>
<dbReference type="AlphaFoldDB" id="A0A5Q0LI38"/>
<protein>
    <recommendedName>
        <fullName evidence="3">DUF937 domain-containing protein</fullName>
    </recommendedName>
</protein>